<proteinExistence type="predicted"/>
<dbReference type="Proteomes" id="UP001211872">
    <property type="component" value="Chromosome"/>
</dbReference>
<evidence type="ECO:0000313" key="2">
    <source>
        <dbReference type="EMBL" id="WBO83835.1"/>
    </source>
</evidence>
<dbReference type="RefSeq" id="WP_270126293.1">
    <property type="nucleotide sequence ID" value="NZ_CP115396.1"/>
</dbReference>
<name>A0ABY7PPC0_9BACT</name>
<keyword evidence="3" id="KW-1185">Reference proteome</keyword>
<evidence type="ECO:0000259" key="1">
    <source>
        <dbReference type="Pfam" id="PF24706"/>
    </source>
</evidence>
<dbReference type="EMBL" id="CP115396">
    <property type="protein sequence ID" value="WBO83835.1"/>
    <property type="molecule type" value="Genomic_DNA"/>
</dbReference>
<gene>
    <name evidence="2" type="ORF">O9Z63_15815</name>
</gene>
<organism evidence="2 3">
    <name type="scientific">Hymenobacter yonginensis</name>
    <dbReference type="NCBI Taxonomy" id="748197"/>
    <lineage>
        <taxon>Bacteria</taxon>
        <taxon>Pseudomonadati</taxon>
        <taxon>Bacteroidota</taxon>
        <taxon>Cytophagia</taxon>
        <taxon>Cytophagales</taxon>
        <taxon>Hymenobacteraceae</taxon>
        <taxon>Hymenobacter</taxon>
    </lineage>
</organism>
<dbReference type="InterPro" id="IPR056086">
    <property type="entry name" value="DUF7669"/>
</dbReference>
<protein>
    <recommendedName>
        <fullName evidence="1">DUF7669 domain-containing protein</fullName>
    </recommendedName>
</protein>
<dbReference type="Pfam" id="PF24706">
    <property type="entry name" value="DUF7669"/>
    <property type="match status" value="1"/>
</dbReference>
<evidence type="ECO:0000313" key="3">
    <source>
        <dbReference type="Proteomes" id="UP001211872"/>
    </source>
</evidence>
<accession>A0ABY7PPC0</accession>
<sequence length="230" mass="27104">MERPAVWRMVKEAVEAHSGKASRREIKEYIHTKWQNVKDHTIICQIQLLTVNHNSRIHWSENQRPRLTNSNSEYDLFFEDNDKTLHCYVPNRHGIWEIHKIGDEKFSIRLFKPESVSHNDEEAEFHEGTPYQIIQTQYERNPNARAACLKHYGHSCCVCNFNFTSYYGKIGEYFIHVHHLNKISDIKKHHSIDPIKDLRPVCPNCHAMLHTSNPPLSIEDLQTIIIERAQ</sequence>
<feature type="domain" description="DUF7669" evidence="1">
    <location>
        <begin position="6"/>
        <end position="65"/>
    </location>
</feature>
<reference evidence="2 3" key="1">
    <citation type="journal article" date="2011" name="Int. J. Syst. Evol. Microbiol.">
        <title>Hymenobacter yonginensis sp. nov., isolated from a mesotrophic artificial lake.</title>
        <authorList>
            <person name="Joung Y."/>
            <person name="Cho S.H."/>
            <person name="Kim H."/>
            <person name="Kim S.B."/>
            <person name="Joh K."/>
        </authorList>
    </citation>
    <scope>NUCLEOTIDE SEQUENCE [LARGE SCALE GENOMIC DNA]</scope>
    <source>
        <strain evidence="2 3">KCTC 22745</strain>
    </source>
</reference>